<dbReference type="GO" id="GO:0034220">
    <property type="term" value="P:monoatomic ion transmembrane transport"/>
    <property type="evidence" value="ECO:0007669"/>
    <property type="project" value="UniProtKB-KW"/>
</dbReference>
<evidence type="ECO:0000256" key="6">
    <source>
        <dbReference type="ARBA" id="ARBA00023065"/>
    </source>
</evidence>
<accession>A0A2P5FUB0</accession>
<keyword evidence="6" id="KW-0406">Ion transport</keyword>
<sequence length="479" mass="52664">MAFGFECLRAFRDELKAKGADIARTAKKVGKDDPRRVIHSLKVGLALTLISLYYYFQPLYDGFGVDAMWAVLTVVLVFEFSVGATIGKLVNRIAATLSAGALSVGVHRLATLSGETGEAILLAFFVFLVGSVVTFTRFYPALKARYDYGLLIFLLTFCMVTVSGYRDDDLFEIAHKRLSTVIIGSFTAVVICVCICPVWIGADLHKSVVNNMEKLGDFLEEFGAEYFATSEDTEQRNDKSRLEGYKSVLNSKTTEENMANLARWEPCHGRFSRQCAYKLDALYCYLSSEIKACIYRIKNEGYLIDQFGADLLTQRPAEIESKIREPCMIICSECGKALKELAGAIRRSNLHSPPVSRIEFSKAAVENLKCTLNSQPLWEDVEDVLDVIPVVAVASQLIGVVSCVEKIAGAVNELASLAHFKSLDDTVSTAHEEPQNILHNGVVVPISEPANHVIVQVDGSSNALPENNSSSETPVISRS</sequence>
<feature type="region of interest" description="Disordered" evidence="9">
    <location>
        <begin position="459"/>
        <end position="479"/>
    </location>
</feature>
<evidence type="ECO:0000256" key="3">
    <source>
        <dbReference type="ARBA" id="ARBA00022448"/>
    </source>
</evidence>
<proteinExistence type="inferred from homology"/>
<dbReference type="GO" id="GO:0016020">
    <property type="term" value="C:membrane"/>
    <property type="evidence" value="ECO:0007669"/>
    <property type="project" value="UniProtKB-SubCell"/>
</dbReference>
<dbReference type="InParanoid" id="A0A2P5FUB0"/>
<feature type="transmembrane region" description="Helical" evidence="10">
    <location>
        <begin position="37"/>
        <end position="56"/>
    </location>
</feature>
<feature type="transmembrane region" description="Helical" evidence="10">
    <location>
        <begin position="178"/>
        <end position="202"/>
    </location>
</feature>
<evidence type="ECO:0000256" key="7">
    <source>
        <dbReference type="ARBA" id="ARBA00023136"/>
    </source>
</evidence>
<evidence type="ECO:0000313" key="12">
    <source>
        <dbReference type="Proteomes" id="UP000237000"/>
    </source>
</evidence>
<reference evidence="12" key="1">
    <citation type="submission" date="2016-06" db="EMBL/GenBank/DDBJ databases">
        <title>Parallel loss of symbiosis genes in relatives of nitrogen-fixing non-legume Parasponia.</title>
        <authorList>
            <person name="Van Velzen R."/>
            <person name="Holmer R."/>
            <person name="Bu F."/>
            <person name="Rutten L."/>
            <person name="Van Zeijl A."/>
            <person name="Liu W."/>
            <person name="Santuari L."/>
            <person name="Cao Q."/>
            <person name="Sharma T."/>
            <person name="Shen D."/>
            <person name="Roswanjaya Y."/>
            <person name="Wardhani T."/>
            <person name="Kalhor M.S."/>
            <person name="Jansen J."/>
            <person name="Van den Hoogen J."/>
            <person name="Gungor B."/>
            <person name="Hartog M."/>
            <person name="Hontelez J."/>
            <person name="Verver J."/>
            <person name="Yang W.-C."/>
            <person name="Schijlen E."/>
            <person name="Repin R."/>
            <person name="Schilthuizen M."/>
            <person name="Schranz E."/>
            <person name="Heidstra R."/>
            <person name="Miyata K."/>
            <person name="Fedorova E."/>
            <person name="Kohlen W."/>
            <person name="Bisseling T."/>
            <person name="Smit S."/>
            <person name="Geurts R."/>
        </authorList>
    </citation>
    <scope>NUCLEOTIDE SEQUENCE [LARGE SCALE GENOMIC DNA]</scope>
    <source>
        <strain evidence="12">cv. RG33-2</strain>
    </source>
</reference>
<feature type="transmembrane region" description="Helical" evidence="10">
    <location>
        <begin position="119"/>
        <end position="139"/>
    </location>
</feature>
<keyword evidence="12" id="KW-1185">Reference proteome</keyword>
<evidence type="ECO:0000256" key="5">
    <source>
        <dbReference type="ARBA" id="ARBA00022989"/>
    </source>
</evidence>
<dbReference type="InterPro" id="IPR020966">
    <property type="entry name" value="ALMT"/>
</dbReference>
<keyword evidence="7 10" id="KW-0472">Membrane</keyword>
<keyword evidence="8" id="KW-0407">Ion channel</keyword>
<dbReference type="STRING" id="63057.A0A2P5FUB0"/>
<evidence type="ECO:0000256" key="4">
    <source>
        <dbReference type="ARBA" id="ARBA00022692"/>
    </source>
</evidence>
<keyword evidence="4 10" id="KW-0812">Transmembrane</keyword>
<dbReference type="AlphaFoldDB" id="A0A2P5FUB0"/>
<organism evidence="11 12">
    <name type="scientific">Trema orientale</name>
    <name type="common">Charcoal tree</name>
    <name type="synonym">Celtis orientalis</name>
    <dbReference type="NCBI Taxonomy" id="63057"/>
    <lineage>
        <taxon>Eukaryota</taxon>
        <taxon>Viridiplantae</taxon>
        <taxon>Streptophyta</taxon>
        <taxon>Embryophyta</taxon>
        <taxon>Tracheophyta</taxon>
        <taxon>Spermatophyta</taxon>
        <taxon>Magnoliopsida</taxon>
        <taxon>eudicotyledons</taxon>
        <taxon>Gunneridae</taxon>
        <taxon>Pentapetalae</taxon>
        <taxon>rosids</taxon>
        <taxon>fabids</taxon>
        <taxon>Rosales</taxon>
        <taxon>Cannabaceae</taxon>
        <taxon>Trema</taxon>
    </lineage>
</organism>
<dbReference type="OrthoDB" id="1186053at2759"/>
<dbReference type="EMBL" id="JXTC01000008">
    <property type="protein sequence ID" value="POO01347.1"/>
    <property type="molecule type" value="Genomic_DNA"/>
</dbReference>
<comment type="similarity">
    <text evidence="2">Belongs to the aromatic acid exporter (TC 2.A.85) family.</text>
</comment>
<dbReference type="PANTHER" id="PTHR31086">
    <property type="entry name" value="ALUMINUM-ACTIVATED MALATE TRANSPORTER 10"/>
    <property type="match status" value="1"/>
</dbReference>
<evidence type="ECO:0000256" key="1">
    <source>
        <dbReference type="ARBA" id="ARBA00004141"/>
    </source>
</evidence>
<name>A0A2P5FUB0_TREOI</name>
<feature type="transmembrane region" description="Helical" evidence="10">
    <location>
        <begin position="146"/>
        <end position="166"/>
    </location>
</feature>
<keyword evidence="5 10" id="KW-1133">Transmembrane helix</keyword>
<dbReference type="Pfam" id="PF11744">
    <property type="entry name" value="ALMT"/>
    <property type="match status" value="1"/>
</dbReference>
<evidence type="ECO:0000256" key="8">
    <source>
        <dbReference type="ARBA" id="ARBA00023303"/>
    </source>
</evidence>
<comment type="subcellular location">
    <subcellularLocation>
        <location evidence="1">Membrane</location>
        <topology evidence="1">Multi-pass membrane protein</topology>
    </subcellularLocation>
</comment>
<dbReference type="Proteomes" id="UP000237000">
    <property type="component" value="Unassembled WGS sequence"/>
</dbReference>
<evidence type="ECO:0000313" key="11">
    <source>
        <dbReference type="EMBL" id="POO01347.1"/>
    </source>
</evidence>
<evidence type="ECO:0000256" key="10">
    <source>
        <dbReference type="SAM" id="Phobius"/>
    </source>
</evidence>
<feature type="transmembrane region" description="Helical" evidence="10">
    <location>
        <begin position="68"/>
        <end position="86"/>
    </location>
</feature>
<keyword evidence="3" id="KW-0813">Transport</keyword>
<protein>
    <submittedName>
        <fullName evidence="11">Aluminum-activated malate transporter</fullName>
    </submittedName>
</protein>
<evidence type="ECO:0000256" key="2">
    <source>
        <dbReference type="ARBA" id="ARBA00007079"/>
    </source>
</evidence>
<comment type="caution">
    <text evidence="11">The sequence shown here is derived from an EMBL/GenBank/DDBJ whole genome shotgun (WGS) entry which is preliminary data.</text>
</comment>
<dbReference type="GO" id="GO:0015743">
    <property type="term" value="P:malate transport"/>
    <property type="evidence" value="ECO:0007669"/>
    <property type="project" value="InterPro"/>
</dbReference>
<evidence type="ECO:0000256" key="9">
    <source>
        <dbReference type="SAM" id="MobiDB-lite"/>
    </source>
</evidence>
<feature type="transmembrane region" description="Helical" evidence="10">
    <location>
        <begin position="93"/>
        <end position="113"/>
    </location>
</feature>
<gene>
    <name evidence="11" type="ORF">TorRG33x02_026540</name>
</gene>